<name>A0ABM6Z1I9_9VIBR</name>
<feature type="region of interest" description="Disordered" evidence="9">
    <location>
        <begin position="1"/>
        <end position="29"/>
    </location>
</feature>
<dbReference type="InterPro" id="IPR025669">
    <property type="entry name" value="AAA_dom"/>
</dbReference>
<dbReference type="EC" id="2.7.10.2" evidence="2"/>
<evidence type="ECO:0000256" key="1">
    <source>
        <dbReference type="ARBA" id="ARBA00007316"/>
    </source>
</evidence>
<dbReference type="Proteomes" id="UP000262832">
    <property type="component" value="Plasmid pVa1"/>
</dbReference>
<accession>A0ABM6Z1I9</accession>
<evidence type="ECO:0000256" key="2">
    <source>
        <dbReference type="ARBA" id="ARBA00011903"/>
    </source>
</evidence>
<keyword evidence="5" id="KW-0418">Kinase</keyword>
<sequence>MQNSKSDEGSSLAFEEFPEHVETSQSKTKETILIDEEHLQSQGMVCVRNNGRKYRVNDEFRAIKHKLVNNAFGTGAVSHKNGNLIMVSSATANEGKTFCSVNLALMLSLEKNKSVLLVDADVLNPSVNKTLKVDNRPGLIDYLTGDVSNVESIIYNTSIPNLRLMPSGESHHLSYELLASDKMLDFAQELANRYSDRIVLFDCPPLLGVIETISLSKLVGQVVVVVEHNKTKMSSIKEAVSQLDSRLAIGFVVNKSVDTKLSQYGYGYGYG</sequence>
<organism evidence="11 12">
    <name type="scientific">Vibrio alfacsensis</name>
    <dbReference type="NCBI Taxonomy" id="1074311"/>
    <lineage>
        <taxon>Bacteria</taxon>
        <taxon>Pseudomonadati</taxon>
        <taxon>Pseudomonadota</taxon>
        <taxon>Gammaproteobacteria</taxon>
        <taxon>Vibrionales</taxon>
        <taxon>Vibrionaceae</taxon>
        <taxon>Vibrio</taxon>
    </lineage>
</organism>
<evidence type="ECO:0000256" key="3">
    <source>
        <dbReference type="ARBA" id="ARBA00022679"/>
    </source>
</evidence>
<geneLocation type="plasmid" evidence="12">
    <name>pva1</name>
</geneLocation>
<dbReference type="RefSeq" id="WP_128813618.1">
    <property type="nucleotide sequence ID" value="NZ_CP032095.1"/>
</dbReference>
<keyword evidence="7" id="KW-0829">Tyrosine-protein kinase</keyword>
<dbReference type="PANTHER" id="PTHR32309:SF13">
    <property type="entry name" value="FERRIC ENTEROBACTIN TRANSPORT PROTEIN FEPE"/>
    <property type="match status" value="1"/>
</dbReference>
<dbReference type="InterPro" id="IPR005702">
    <property type="entry name" value="Wzc-like_C"/>
</dbReference>
<gene>
    <name evidence="11" type="ORF">D1115_22950</name>
</gene>
<keyword evidence="12" id="KW-1185">Reference proteome</keyword>
<feature type="compositionally biased region" description="Basic and acidic residues" evidence="9">
    <location>
        <begin position="17"/>
        <end position="29"/>
    </location>
</feature>
<evidence type="ECO:0000313" key="11">
    <source>
        <dbReference type="EMBL" id="AXY03737.1"/>
    </source>
</evidence>
<evidence type="ECO:0000256" key="9">
    <source>
        <dbReference type="SAM" id="MobiDB-lite"/>
    </source>
</evidence>
<dbReference type="NCBIfam" id="TIGR03018">
    <property type="entry name" value="pepcterm_TyrKin"/>
    <property type="match status" value="1"/>
</dbReference>
<dbReference type="EMBL" id="CP032095">
    <property type="protein sequence ID" value="AXY03737.1"/>
    <property type="molecule type" value="Genomic_DNA"/>
</dbReference>
<evidence type="ECO:0000256" key="5">
    <source>
        <dbReference type="ARBA" id="ARBA00022777"/>
    </source>
</evidence>
<dbReference type="Pfam" id="PF13614">
    <property type="entry name" value="AAA_31"/>
    <property type="match status" value="1"/>
</dbReference>
<protein>
    <recommendedName>
        <fullName evidence="2">non-specific protein-tyrosine kinase</fullName>
        <ecNumber evidence="2">2.7.10.2</ecNumber>
    </recommendedName>
</protein>
<proteinExistence type="inferred from homology"/>
<dbReference type="InterPro" id="IPR050445">
    <property type="entry name" value="Bact_polysacc_biosynth/exp"/>
</dbReference>
<dbReference type="SUPFAM" id="SSF52540">
    <property type="entry name" value="P-loop containing nucleoside triphosphate hydrolases"/>
    <property type="match status" value="1"/>
</dbReference>
<keyword evidence="11" id="KW-0614">Plasmid</keyword>
<evidence type="ECO:0000256" key="6">
    <source>
        <dbReference type="ARBA" id="ARBA00022840"/>
    </source>
</evidence>
<evidence type="ECO:0000256" key="7">
    <source>
        <dbReference type="ARBA" id="ARBA00023137"/>
    </source>
</evidence>
<comment type="catalytic activity">
    <reaction evidence="8">
        <text>L-tyrosyl-[protein] + ATP = O-phospho-L-tyrosyl-[protein] + ADP + H(+)</text>
        <dbReference type="Rhea" id="RHEA:10596"/>
        <dbReference type="Rhea" id="RHEA-COMP:10136"/>
        <dbReference type="Rhea" id="RHEA-COMP:20101"/>
        <dbReference type="ChEBI" id="CHEBI:15378"/>
        <dbReference type="ChEBI" id="CHEBI:30616"/>
        <dbReference type="ChEBI" id="CHEBI:46858"/>
        <dbReference type="ChEBI" id="CHEBI:61978"/>
        <dbReference type="ChEBI" id="CHEBI:456216"/>
        <dbReference type="EC" id="2.7.10.2"/>
    </reaction>
</comment>
<dbReference type="PANTHER" id="PTHR32309">
    <property type="entry name" value="TYROSINE-PROTEIN KINASE"/>
    <property type="match status" value="1"/>
</dbReference>
<evidence type="ECO:0000313" key="12">
    <source>
        <dbReference type="Proteomes" id="UP000262832"/>
    </source>
</evidence>
<evidence type="ECO:0000256" key="4">
    <source>
        <dbReference type="ARBA" id="ARBA00022741"/>
    </source>
</evidence>
<keyword evidence="4" id="KW-0547">Nucleotide-binding</keyword>
<reference evidence="11 12" key="1">
    <citation type="submission" date="2018-08" db="EMBL/GenBank/DDBJ databases">
        <title>Genomic taxonomy of the Vibrionaceae family.</title>
        <authorList>
            <person name="Gomez-Gil B."/>
            <person name="Tanaka M."/>
            <person name="Sawabe T."/>
            <person name="Enciso-Ibarra K."/>
        </authorList>
    </citation>
    <scope>NUCLEOTIDE SEQUENCE [LARGE SCALE GENOMIC DNA]</scope>
    <source>
        <strain evidence="11 12">CAIM 1831</strain>
        <plasmid evidence="12">pva1</plasmid>
    </source>
</reference>
<dbReference type="InterPro" id="IPR027417">
    <property type="entry name" value="P-loop_NTPase"/>
</dbReference>
<feature type="domain" description="AAA" evidence="10">
    <location>
        <begin position="92"/>
        <end position="237"/>
    </location>
</feature>
<evidence type="ECO:0000256" key="8">
    <source>
        <dbReference type="ARBA" id="ARBA00051245"/>
    </source>
</evidence>
<keyword evidence="6" id="KW-0067">ATP-binding</keyword>
<keyword evidence="3" id="KW-0808">Transferase</keyword>
<comment type="similarity">
    <text evidence="1">Belongs to the CpsD/CapB family.</text>
</comment>
<dbReference type="Gene3D" id="3.40.50.300">
    <property type="entry name" value="P-loop containing nucleotide triphosphate hydrolases"/>
    <property type="match status" value="1"/>
</dbReference>
<dbReference type="CDD" id="cd05387">
    <property type="entry name" value="BY-kinase"/>
    <property type="match status" value="1"/>
</dbReference>
<evidence type="ECO:0000259" key="10">
    <source>
        <dbReference type="Pfam" id="PF13614"/>
    </source>
</evidence>